<dbReference type="Pfam" id="PF09479">
    <property type="entry name" value="Flg_new"/>
    <property type="match status" value="8"/>
</dbReference>
<keyword evidence="2" id="KW-0472">Membrane</keyword>
<dbReference type="NCBIfam" id="TIGR02543">
    <property type="entry name" value="List_Bact_rpt"/>
    <property type="match status" value="5"/>
</dbReference>
<dbReference type="KEGG" id="mer:MMINT_09790"/>
<evidence type="ECO:0000256" key="1">
    <source>
        <dbReference type="ARBA" id="ARBA00004196"/>
    </source>
</evidence>
<accession>R9T6I3</accession>
<gene>
    <name evidence="4" type="ORF">MMINT_09790</name>
</gene>
<dbReference type="InParanoid" id="R9T6I3"/>
<dbReference type="InterPro" id="IPR013783">
    <property type="entry name" value="Ig-like_fold"/>
</dbReference>
<reference evidence="4 5" key="1">
    <citation type="journal article" date="2013" name="Genome Announc.">
        <title>Genome sequence of 'Candidatus Methanomassiliicoccus intestinalis' Issoire-Mx1, a third thermoplasmatales-related methanogenic archaeon from human feces.</title>
        <authorList>
            <person name="Borrel G."/>
            <person name="Harris H.M."/>
            <person name="Parisot N."/>
            <person name="Gaci N."/>
            <person name="Tottey W."/>
            <person name="Mihajlovski A."/>
            <person name="Deane J."/>
            <person name="Gribaldo S."/>
            <person name="Bardot O."/>
            <person name="Peyretaillade E."/>
            <person name="Peyret P."/>
            <person name="O'Toole P.W."/>
            <person name="Brugere J.F."/>
        </authorList>
    </citation>
    <scope>NUCLEOTIDE SEQUENCE [LARGE SCALE GENOMIC DNA]</scope>
    <source>
        <strain evidence="4 5">Issoire-Mx1</strain>
    </source>
</reference>
<name>R9T6I3_METII</name>
<keyword evidence="5" id="KW-1185">Reference proteome</keyword>
<dbReference type="InterPro" id="IPR035986">
    <property type="entry name" value="PKD_dom_sf"/>
</dbReference>
<feature type="transmembrane region" description="Helical" evidence="2">
    <location>
        <begin position="1072"/>
        <end position="1089"/>
    </location>
</feature>
<comment type="subcellular location">
    <subcellularLocation>
        <location evidence="1">Cell envelope</location>
    </subcellularLocation>
</comment>
<feature type="transmembrane region" description="Helical" evidence="2">
    <location>
        <begin position="1047"/>
        <end position="1067"/>
    </location>
</feature>
<organism evidence="4 5">
    <name type="scientific">Methanomassiliicoccus intestinalis (strain Issoire-Mx1)</name>
    <dbReference type="NCBI Taxonomy" id="1295009"/>
    <lineage>
        <taxon>Archaea</taxon>
        <taxon>Methanobacteriati</taxon>
        <taxon>Thermoplasmatota</taxon>
        <taxon>Thermoplasmata</taxon>
        <taxon>Methanomassiliicoccales</taxon>
        <taxon>Methanomassiliicoccaceae</taxon>
        <taxon>Methanomassiliicoccus</taxon>
    </lineage>
</organism>
<dbReference type="InterPro" id="IPR000601">
    <property type="entry name" value="PKD_dom"/>
</dbReference>
<evidence type="ECO:0000313" key="4">
    <source>
        <dbReference type="EMBL" id="AGN26330.1"/>
    </source>
</evidence>
<dbReference type="EMBL" id="CP005934">
    <property type="protein sequence ID" value="AGN26330.1"/>
    <property type="molecule type" value="Genomic_DNA"/>
</dbReference>
<dbReference type="InterPro" id="IPR042229">
    <property type="entry name" value="Listeria/Bacterioides_rpt_sf"/>
</dbReference>
<dbReference type="HOGENOM" id="CLU_297827_0_0_2"/>
<keyword evidence="2" id="KW-1133">Transmembrane helix</keyword>
<evidence type="ECO:0000256" key="2">
    <source>
        <dbReference type="SAM" id="Phobius"/>
    </source>
</evidence>
<proteinExistence type="predicted"/>
<sequence>MSVTSSRITVSFITPLPLFSALQQDLVVNSPSWLSASGNLSTSTVTLSGNVPYFGTFPISVTCKLSQGSATFTGTVKIVNGAPSTTSYTVSYNANGGTGSIASSTVTSGSTVTLPTSGMSKEGYTLAGWALNSVNGTNYEPGEKYKVTGNATFYAKWTSSTYYAAFNANGGVFSNGSDTKYLTMNTGTSYTLPRSYEVSRYGYELVGWYPGQFSSNITKPGTSYDMQTWWTAVWTEKPVCTATFNANGGTGTVASMSAYAEEAIYLPTEGFTKSGYVLSGWNLESTDGTLIDLGGYYRIGTNVTFYANWSTASYTLNFDANGGSSVPSKTIFYGRTYGDLPTPARTGYDFAGWYTSASGGSNVTSSTQVTATADHTLYAHWNGKSYTVTFNANGGTVSPESKTVNYGSSYGSLPTPTRNGYTFLGWYTSSSGGTQITTTTNVSLALSHTLYAHWEKTVVVSFESNGGSDVFSKTIAQGSHAVKPSNPSKTGFIFRGWYEDIELTQEYYFDSPVNENLTLYAKWKSTYLGQFTVFVDDGSGWQYETVSANDGAQAVRATTFWKSTDSMVEMEYYDRPSNSMWISTNYGEITEFMGHRNSESGCVWNAYALIGNRWIACDYSIGHYRCFNDYNADLQSANIALQYGDKSTAVPPSLETYIDDEMIDTSNITSVANTPEFAVYFDISSRYNAYSLVSDRTLIDVYGNKVNSIRDGEHLIIVGHGSDAYTALKDAIGYSTYNLMGREFPGPLPYGTVTRILDVTESRDPNLSLSLFASDSHLGYSRPFENSNYFCLTLVEDVIFDTFYTMWTVRPYADYSDIAPIIFDSNGGTDVEPQFIEIYNKAIKPADPVRSGYTFKGWYLNDKLYDFDTTIRSENTKMTLYAHWEKSVSHTITFYANNGSDVNVQTVDHNAIAARPADPARSGYVFGGWYVNEELTSEYTFTTPVTSEITLYAKWYSNLVFTSIPSINDIKVTVDGRTITASVAADNYLYILWDMGNGETVKTYTNRLTYTYDEFGDYQIKATAVNSEGTSETELGVSIGTEHGTDWTVLALVVVLGIVLAVVSYLFNIPAGIIAGVVAAVIIYLLKHFL</sequence>
<feature type="domain" description="PKD" evidence="3">
    <location>
        <begin position="993"/>
        <end position="1039"/>
    </location>
</feature>
<dbReference type="SUPFAM" id="SSF49299">
    <property type="entry name" value="PKD domain"/>
    <property type="match status" value="1"/>
</dbReference>
<dbReference type="Proteomes" id="UP000014070">
    <property type="component" value="Chromosome"/>
</dbReference>
<evidence type="ECO:0000313" key="5">
    <source>
        <dbReference type="Proteomes" id="UP000014070"/>
    </source>
</evidence>
<keyword evidence="2" id="KW-0812">Transmembrane</keyword>
<dbReference type="GeneID" id="41323387"/>
<dbReference type="Gene3D" id="2.60.40.10">
    <property type="entry name" value="Immunoglobulins"/>
    <property type="match status" value="1"/>
</dbReference>
<dbReference type="Gene3D" id="2.60.40.4270">
    <property type="entry name" value="Listeria-Bacteroides repeat domain"/>
    <property type="match status" value="7"/>
</dbReference>
<dbReference type="CDD" id="cd00146">
    <property type="entry name" value="PKD"/>
    <property type="match status" value="1"/>
</dbReference>
<evidence type="ECO:0000259" key="3">
    <source>
        <dbReference type="PROSITE" id="PS50093"/>
    </source>
</evidence>
<dbReference type="OrthoDB" id="54199at2157"/>
<protein>
    <submittedName>
        <fullName evidence="4">Internalin-like protein</fullName>
    </submittedName>
</protein>
<dbReference type="Pfam" id="PF00801">
    <property type="entry name" value="PKD"/>
    <property type="match status" value="1"/>
</dbReference>
<dbReference type="InterPro" id="IPR013378">
    <property type="entry name" value="InlB-like_B-rpt"/>
</dbReference>
<dbReference type="STRING" id="1295009.MMINT_09790"/>
<dbReference type="AlphaFoldDB" id="R9T6I3"/>
<dbReference type="PROSITE" id="PS50093">
    <property type="entry name" value="PKD"/>
    <property type="match status" value="1"/>
</dbReference>
<dbReference type="RefSeq" id="WP_020448855.1">
    <property type="nucleotide sequence ID" value="NC_021353.1"/>
</dbReference>